<sequence>MNCTHIVFTFIIGLKYYSHSCPLLFARINSTAEKPSIETLH</sequence>
<reference evidence="1" key="2">
    <citation type="journal article" date="2015" name="Fish Shellfish Immunol.">
        <title>Early steps in the European eel (Anguilla anguilla)-Vibrio vulnificus interaction in the gills: Role of the RtxA13 toxin.</title>
        <authorList>
            <person name="Callol A."/>
            <person name="Pajuelo D."/>
            <person name="Ebbesson L."/>
            <person name="Teles M."/>
            <person name="MacKenzie S."/>
            <person name="Amaro C."/>
        </authorList>
    </citation>
    <scope>NUCLEOTIDE SEQUENCE</scope>
</reference>
<protein>
    <submittedName>
        <fullName evidence="1">Uncharacterized protein</fullName>
    </submittedName>
</protein>
<proteinExistence type="predicted"/>
<reference evidence="1" key="1">
    <citation type="submission" date="2014-11" db="EMBL/GenBank/DDBJ databases">
        <authorList>
            <person name="Amaro Gonzalez C."/>
        </authorList>
    </citation>
    <scope>NUCLEOTIDE SEQUENCE</scope>
</reference>
<name>A0A0E9SXY8_ANGAN</name>
<organism evidence="1">
    <name type="scientific">Anguilla anguilla</name>
    <name type="common">European freshwater eel</name>
    <name type="synonym">Muraena anguilla</name>
    <dbReference type="NCBI Taxonomy" id="7936"/>
    <lineage>
        <taxon>Eukaryota</taxon>
        <taxon>Metazoa</taxon>
        <taxon>Chordata</taxon>
        <taxon>Craniata</taxon>
        <taxon>Vertebrata</taxon>
        <taxon>Euteleostomi</taxon>
        <taxon>Actinopterygii</taxon>
        <taxon>Neopterygii</taxon>
        <taxon>Teleostei</taxon>
        <taxon>Anguilliformes</taxon>
        <taxon>Anguillidae</taxon>
        <taxon>Anguilla</taxon>
    </lineage>
</organism>
<dbReference type="AlphaFoldDB" id="A0A0E9SXY8"/>
<dbReference type="EMBL" id="GBXM01063057">
    <property type="protein sequence ID" value="JAH45520.1"/>
    <property type="molecule type" value="Transcribed_RNA"/>
</dbReference>
<evidence type="ECO:0000313" key="1">
    <source>
        <dbReference type="EMBL" id="JAH45520.1"/>
    </source>
</evidence>
<accession>A0A0E9SXY8</accession>